<dbReference type="SUPFAM" id="SSF52425">
    <property type="entry name" value="Cryptochrome/photolyase, N-terminal domain"/>
    <property type="match status" value="1"/>
</dbReference>
<dbReference type="PROSITE" id="PS00691">
    <property type="entry name" value="DNA_PHOTOLYASES_1_2"/>
    <property type="match status" value="1"/>
</dbReference>
<dbReference type="InterPro" id="IPR018394">
    <property type="entry name" value="DNA_photolyase_1_CS_C"/>
</dbReference>
<keyword evidence="5 6" id="KW-0157">Chromophore</keyword>
<evidence type="ECO:0000256" key="4">
    <source>
        <dbReference type="ARBA" id="ARBA00022827"/>
    </source>
</evidence>
<gene>
    <name evidence="8" type="ORF">CKO45_22405</name>
</gene>
<keyword evidence="3 6" id="KW-0285">Flavoprotein</keyword>
<dbReference type="InterPro" id="IPR036155">
    <property type="entry name" value="Crypto/Photolyase_N_sf"/>
</dbReference>
<dbReference type="RefSeq" id="WP_200306126.1">
    <property type="nucleotide sequence ID" value="NZ_NRSG01000234.1"/>
</dbReference>
<dbReference type="InterPro" id="IPR002081">
    <property type="entry name" value="Cryptochrome/DNA_photolyase_1"/>
</dbReference>
<evidence type="ECO:0000256" key="3">
    <source>
        <dbReference type="ARBA" id="ARBA00022630"/>
    </source>
</evidence>
<dbReference type="Gene3D" id="3.40.50.620">
    <property type="entry name" value="HUPs"/>
    <property type="match status" value="1"/>
</dbReference>
<dbReference type="InterPro" id="IPR036134">
    <property type="entry name" value="Crypto/Photolyase_FAD-like_sf"/>
</dbReference>
<dbReference type="EMBL" id="NRSG01000234">
    <property type="protein sequence ID" value="MBK1660972.1"/>
    <property type="molecule type" value="Genomic_DNA"/>
</dbReference>
<dbReference type="PROSITE" id="PS00394">
    <property type="entry name" value="DNA_PHOTOLYASES_1_1"/>
    <property type="match status" value="1"/>
</dbReference>
<dbReference type="InterPro" id="IPR014729">
    <property type="entry name" value="Rossmann-like_a/b/a_fold"/>
</dbReference>
<keyword evidence="4 6" id="KW-0274">FAD</keyword>
<dbReference type="PRINTS" id="PR00147">
    <property type="entry name" value="DNAPHOTLYASE"/>
</dbReference>
<reference evidence="8 9" key="1">
    <citation type="journal article" date="2020" name="Microorganisms">
        <title>Osmotic Adaptation and Compatible Solute Biosynthesis of Phototrophic Bacteria as Revealed from Genome Analyses.</title>
        <authorList>
            <person name="Imhoff J.F."/>
            <person name="Rahn T."/>
            <person name="Kunzel S."/>
            <person name="Keller A."/>
            <person name="Neulinger S.C."/>
        </authorList>
    </citation>
    <scope>NUCLEOTIDE SEQUENCE [LARGE SCALE GENOMIC DNA]</scope>
    <source>
        <strain evidence="8 9">DSM 15382</strain>
    </source>
</reference>
<dbReference type="PROSITE" id="PS51645">
    <property type="entry name" value="PHR_CRY_ALPHA_BETA"/>
    <property type="match status" value="1"/>
</dbReference>
<comment type="similarity">
    <text evidence="6">Belongs to the DNA photolyase family.</text>
</comment>
<feature type="domain" description="Photolyase/cryptochrome alpha/beta" evidence="7">
    <location>
        <begin position="5"/>
        <end position="134"/>
    </location>
</feature>
<comment type="caution">
    <text evidence="8">The sequence shown here is derived from an EMBL/GenBank/DDBJ whole genome shotgun (WGS) entry which is preliminary data.</text>
</comment>
<comment type="cofactor">
    <cofactor evidence="1">
        <name>(6R)-5,10-methylene-5,6,7,8-tetrahydrofolate</name>
        <dbReference type="ChEBI" id="CHEBI:15636"/>
    </cofactor>
</comment>
<dbReference type="Gene3D" id="1.10.579.10">
    <property type="entry name" value="DNA Cyclobutane Dipyrimidine Photolyase, subunit A, domain 3"/>
    <property type="match status" value="1"/>
</dbReference>
<dbReference type="Pfam" id="PF00875">
    <property type="entry name" value="DNA_photolyase"/>
    <property type="match status" value="1"/>
</dbReference>
<dbReference type="PANTHER" id="PTHR11455:SF9">
    <property type="entry name" value="CRYPTOCHROME CIRCADIAN CLOCK 5 ISOFORM X1"/>
    <property type="match status" value="1"/>
</dbReference>
<evidence type="ECO:0000313" key="8">
    <source>
        <dbReference type="EMBL" id="MBK1660972.1"/>
    </source>
</evidence>
<evidence type="ECO:0000256" key="2">
    <source>
        <dbReference type="ARBA" id="ARBA00001974"/>
    </source>
</evidence>
<protein>
    <submittedName>
        <fullName evidence="8">Deoxyribodipyrimidine photolyase</fullName>
    </submittedName>
</protein>
<organism evidence="8 9">
    <name type="scientific">Paracraurococcus ruber</name>
    <dbReference type="NCBI Taxonomy" id="77675"/>
    <lineage>
        <taxon>Bacteria</taxon>
        <taxon>Pseudomonadati</taxon>
        <taxon>Pseudomonadota</taxon>
        <taxon>Alphaproteobacteria</taxon>
        <taxon>Acetobacterales</taxon>
        <taxon>Roseomonadaceae</taxon>
        <taxon>Paracraurococcus</taxon>
    </lineage>
</organism>
<evidence type="ECO:0000256" key="1">
    <source>
        <dbReference type="ARBA" id="ARBA00001932"/>
    </source>
</evidence>
<dbReference type="SUPFAM" id="SSF48173">
    <property type="entry name" value="Cryptochrome/photolyase FAD-binding domain"/>
    <property type="match status" value="1"/>
</dbReference>
<evidence type="ECO:0000313" key="9">
    <source>
        <dbReference type="Proteomes" id="UP000697995"/>
    </source>
</evidence>
<dbReference type="InterPro" id="IPR005101">
    <property type="entry name" value="Cryptochr/Photolyase_FAD-bd"/>
</dbReference>
<sequence length="494" mass="53974">MAMPRPALAWFRQDLRLADNPALRAAAEGGRPVLPVFVLDDAAAGPWAAGGAARWWLKSSLAALGRDLAARGAPLLLARGRAEIVIPALAEATGAAEVLAGRLYEPWARERDRRVAEALGAAGRDLRLLTSTLLREPETVRSGTGRPYAVYSPFAKSVIGMGEPEAPLPAPDRLRPLATPPPGEALDSLPLYPVPGEPDWARDFGTLWQPGEDGATARLGRFLAGPVTGYANGRNDPGTEGTSGLSPHLRWGEISPRQVWHAVRGALPKDPELAKPFLGEILWREFSYHLLFHRPEMPDRALRDRFAAFPFQPDAALLQAWQRGRTGYPIVDAGMRQLWRFGWMHNRVRMIAASFLVKHLLQPWQAGSAWFWDTLVDADLASNSASWQWIAGSGTDAAPYFRVFNPVLQGEKFDPEGRYVRRFVPELARLPDRWIHRPWEAPAAVLAGAGVALGRGYPRPAIDHAAGRDRALAALRGLPRAAAEAEAEAEDAVA</sequence>
<dbReference type="Gene3D" id="1.25.40.80">
    <property type="match status" value="1"/>
</dbReference>
<keyword evidence="9" id="KW-1185">Reference proteome</keyword>
<evidence type="ECO:0000256" key="5">
    <source>
        <dbReference type="ARBA" id="ARBA00022991"/>
    </source>
</evidence>
<evidence type="ECO:0000256" key="6">
    <source>
        <dbReference type="RuleBase" id="RU004182"/>
    </source>
</evidence>
<accession>A0ABS1D2C0</accession>
<dbReference type="Pfam" id="PF03441">
    <property type="entry name" value="FAD_binding_7"/>
    <property type="match status" value="1"/>
</dbReference>
<dbReference type="Proteomes" id="UP000697995">
    <property type="component" value="Unassembled WGS sequence"/>
</dbReference>
<evidence type="ECO:0000259" key="7">
    <source>
        <dbReference type="PROSITE" id="PS51645"/>
    </source>
</evidence>
<name>A0ABS1D2C0_9PROT</name>
<proteinExistence type="inferred from homology"/>
<comment type="cofactor">
    <cofactor evidence="2">
        <name>FAD</name>
        <dbReference type="ChEBI" id="CHEBI:57692"/>
    </cofactor>
</comment>
<dbReference type="InterPro" id="IPR006050">
    <property type="entry name" value="DNA_photolyase_N"/>
</dbReference>
<dbReference type="PANTHER" id="PTHR11455">
    <property type="entry name" value="CRYPTOCHROME"/>
    <property type="match status" value="1"/>
</dbReference>